<evidence type="ECO:0008006" key="4">
    <source>
        <dbReference type="Google" id="ProtNLM"/>
    </source>
</evidence>
<proteinExistence type="predicted"/>
<feature type="transmembrane region" description="Helical" evidence="1">
    <location>
        <begin position="403"/>
        <end position="424"/>
    </location>
</feature>
<feature type="transmembrane region" description="Helical" evidence="1">
    <location>
        <begin position="346"/>
        <end position="373"/>
    </location>
</feature>
<feature type="transmembrane region" description="Helical" evidence="1">
    <location>
        <begin position="106"/>
        <end position="125"/>
    </location>
</feature>
<keyword evidence="3" id="KW-1185">Reference proteome</keyword>
<feature type="transmembrane region" description="Helical" evidence="1">
    <location>
        <begin position="431"/>
        <end position="448"/>
    </location>
</feature>
<reference evidence="2 3" key="1">
    <citation type="submission" date="2024-09" db="EMBL/GenBank/DDBJ databases">
        <title>Laminarin stimulates single cell rates of sulfate reduction while oxygen inhibits transcriptomic activity in coastal marine sediment.</title>
        <authorList>
            <person name="Lindsay M."/>
            <person name="Orcutt B."/>
            <person name="Emerson D."/>
            <person name="Stepanauskas R."/>
            <person name="D'Angelo T."/>
        </authorList>
    </citation>
    <scope>NUCLEOTIDE SEQUENCE [LARGE SCALE GENOMIC DNA]</scope>
    <source>
        <strain evidence="2">SAG AM-311-K15</strain>
    </source>
</reference>
<dbReference type="EMBL" id="JBHPBY010000601">
    <property type="protein sequence ID" value="MFC1853777.1"/>
    <property type="molecule type" value="Genomic_DNA"/>
</dbReference>
<name>A0ABV6Z5R6_UNCC1</name>
<feature type="transmembrane region" description="Helical" evidence="1">
    <location>
        <begin position="132"/>
        <end position="152"/>
    </location>
</feature>
<feature type="transmembrane region" description="Helical" evidence="1">
    <location>
        <begin position="380"/>
        <end position="397"/>
    </location>
</feature>
<keyword evidence="1" id="KW-0472">Membrane</keyword>
<feature type="transmembrane region" description="Helical" evidence="1">
    <location>
        <begin position="214"/>
        <end position="231"/>
    </location>
</feature>
<keyword evidence="1" id="KW-0812">Transmembrane</keyword>
<dbReference type="Proteomes" id="UP001594351">
    <property type="component" value="Unassembled WGS sequence"/>
</dbReference>
<sequence>MNNLSRSIFGILCIVLISLSLTVDFKESISGFIGDLAVYLCMGQSFAHDFDCEYTRQDLIRICKDWGTGPSGVFLKKVGSHIYYAKPIIYPLFASPLVRFLDTNGFILFNCLLILTMIFMGYVYLRCYNPPELAFLFSLTFFIFQVGFVYSFTIVPEVFNMFLVTSSFFFWFFPLGEWKKIYGARWSRVEMIVGSPIRYWLSAVLLGLATFSKLTNAVLFVVFILDLIFTGKNCRTTEKTAFMTFFHRFRQITTVSIIFISTIMTFFAIQYYFTGELNPQGGYRKVFYHPDWPFWSKKNTFDNGGFEMSPEKTVTLAKDTGFLESIVAFIYQRAQYTNVRMFGTDIFYYIFGRVGGLLPFFPMTIVGIVVSLFERTRRQAIVFTAVITTVGLFLLVMPQNYVGGAAIGNRYFINTYPVFLFLFTTIRSARWLWFPWISGSLFLAPLILNPFQANYNIGNFTTSFPYTWLPLEQSLVANLPTNVDPRLNYVAFSTDPSDKIVPGSGQPEYRITFADHNTYGYEWAMEREGFWVRGEKKSQFIIRYQGKKFRLKVLIQNGSVENTIKLKVGWYRKESSSFKPGEIKEYNYTVLDPFPYFEHSLLKCSVLSKKGFMPKFLLNSPGDDMRYLGCFISITLDPIGPETG</sequence>
<evidence type="ECO:0000313" key="3">
    <source>
        <dbReference type="Proteomes" id="UP001594351"/>
    </source>
</evidence>
<feature type="transmembrane region" description="Helical" evidence="1">
    <location>
        <begin position="252"/>
        <end position="273"/>
    </location>
</feature>
<keyword evidence="1" id="KW-1133">Transmembrane helix</keyword>
<comment type="caution">
    <text evidence="2">The sequence shown here is derived from an EMBL/GenBank/DDBJ whole genome shotgun (WGS) entry which is preliminary data.</text>
</comment>
<gene>
    <name evidence="2" type="ORF">ACFL27_26635</name>
</gene>
<evidence type="ECO:0000313" key="2">
    <source>
        <dbReference type="EMBL" id="MFC1853777.1"/>
    </source>
</evidence>
<accession>A0ABV6Z5R6</accession>
<evidence type="ECO:0000256" key="1">
    <source>
        <dbReference type="SAM" id="Phobius"/>
    </source>
</evidence>
<protein>
    <recommendedName>
        <fullName evidence="4">Glycosyltransferase RgtA/B/C/D-like domain-containing protein</fullName>
    </recommendedName>
</protein>
<organism evidence="2 3">
    <name type="scientific">candidate division CSSED10-310 bacterium</name>
    <dbReference type="NCBI Taxonomy" id="2855610"/>
    <lineage>
        <taxon>Bacteria</taxon>
        <taxon>Bacteria division CSSED10-310</taxon>
    </lineage>
</organism>